<dbReference type="GO" id="GO:0005634">
    <property type="term" value="C:nucleus"/>
    <property type="evidence" value="ECO:0007669"/>
    <property type="project" value="UniProtKB-SubCell"/>
</dbReference>
<protein>
    <submittedName>
        <fullName evidence="5">Putative DNA repair and recombination protein RAD26-like protein</fullName>
    </submittedName>
</protein>
<dbReference type="HOGENOM" id="CLU_588292_0_0_1"/>
<dbReference type="Gene3D" id="3.40.50.10810">
    <property type="entry name" value="Tandem AAA-ATPase domain"/>
    <property type="match status" value="1"/>
</dbReference>
<evidence type="ECO:0000256" key="1">
    <source>
        <dbReference type="ARBA" id="ARBA00004123"/>
    </source>
</evidence>
<evidence type="ECO:0000256" key="4">
    <source>
        <dbReference type="SAM" id="MobiDB-lite"/>
    </source>
</evidence>
<comment type="subcellular location">
    <subcellularLocation>
        <location evidence="1">Nucleus</location>
    </subcellularLocation>
</comment>
<dbReference type="PANTHER" id="PTHR45629">
    <property type="entry name" value="SNF2/RAD54 FAMILY MEMBER"/>
    <property type="match status" value="1"/>
</dbReference>
<dbReference type="EMBL" id="JH818118">
    <property type="protein sequence ID" value="EKC24291.1"/>
    <property type="molecule type" value="Genomic_DNA"/>
</dbReference>
<dbReference type="Gene3D" id="3.40.50.300">
    <property type="entry name" value="P-loop containing nucleotide triphosphate hydrolases"/>
    <property type="match status" value="1"/>
</dbReference>
<dbReference type="InParanoid" id="K1QRU4"/>
<dbReference type="SUPFAM" id="SSF52540">
    <property type="entry name" value="P-loop containing nucleoside triphosphate hydrolases"/>
    <property type="match status" value="1"/>
</dbReference>
<feature type="region of interest" description="Disordered" evidence="4">
    <location>
        <begin position="74"/>
        <end position="144"/>
    </location>
</feature>
<dbReference type="InterPro" id="IPR027417">
    <property type="entry name" value="P-loop_NTPase"/>
</dbReference>
<dbReference type="GO" id="GO:0005524">
    <property type="term" value="F:ATP binding"/>
    <property type="evidence" value="ECO:0007669"/>
    <property type="project" value="InterPro"/>
</dbReference>
<organism evidence="5">
    <name type="scientific">Magallana gigas</name>
    <name type="common">Pacific oyster</name>
    <name type="synonym">Crassostrea gigas</name>
    <dbReference type="NCBI Taxonomy" id="29159"/>
    <lineage>
        <taxon>Eukaryota</taxon>
        <taxon>Metazoa</taxon>
        <taxon>Spiralia</taxon>
        <taxon>Lophotrochozoa</taxon>
        <taxon>Mollusca</taxon>
        <taxon>Bivalvia</taxon>
        <taxon>Autobranchia</taxon>
        <taxon>Pteriomorphia</taxon>
        <taxon>Ostreida</taxon>
        <taxon>Ostreoidea</taxon>
        <taxon>Ostreidae</taxon>
        <taxon>Magallana</taxon>
    </lineage>
</organism>
<dbReference type="GO" id="GO:0016787">
    <property type="term" value="F:hydrolase activity"/>
    <property type="evidence" value="ECO:0007669"/>
    <property type="project" value="UniProtKB-KW"/>
</dbReference>
<gene>
    <name evidence="5" type="ORF">CGI_10014411</name>
</gene>
<dbReference type="PANTHER" id="PTHR45629:SF7">
    <property type="entry name" value="DNA EXCISION REPAIR PROTEIN ERCC-6-RELATED"/>
    <property type="match status" value="1"/>
</dbReference>
<dbReference type="SMART" id="SM00487">
    <property type="entry name" value="DEXDc"/>
    <property type="match status" value="1"/>
</dbReference>
<dbReference type="InterPro" id="IPR050496">
    <property type="entry name" value="SNF2_RAD54_helicase_repair"/>
</dbReference>
<sequence>MMQTLCILYERHTCSMCMRRYSWSSLGYPWGSLGFLEVCLEYQVKYSEVFEENDDYSITSDDLPEIYTPKKPRLTFLSTKKSPEQSKKASRGKSKKSDAPQPPPKKKQNYGGYNEEDFEKPKFKGRTPSAAKVPFKLSSSTDDRQVEVPAPLNQYLRDYQREGIQFLYDHYREGEGAVLGDDMGLGKTVQVIGLLAALLGKKCNKTDIKKQKPKFIREMSDGSLEEKIPEDTYKCRPFLIIGPGSVLYNWMDELEAWGYFSVGKYHGSEKAECLSKLSKQSLEVVVTTFETFRENTDELNSVKWEAVIADEVHRIKGLQAQVTQALRTIRTCRRYGLTGTALQNNMTELWSILDWVQPGCLGNIDTFTAEYVVPIETGQKQDASKRELATARKAKEKFASIRNKIMIRRTKQLIADQLPKKDDNVVFCRLSDLQEQVYRFILKHPGLVHVMSMDDPCHCGSLRIN</sequence>
<evidence type="ECO:0000313" key="5">
    <source>
        <dbReference type="EMBL" id="EKC24291.1"/>
    </source>
</evidence>
<dbReference type="InterPro" id="IPR014001">
    <property type="entry name" value="Helicase_ATP-bd"/>
</dbReference>
<keyword evidence="3" id="KW-0539">Nucleus</keyword>
<reference evidence="5" key="1">
    <citation type="journal article" date="2012" name="Nature">
        <title>The oyster genome reveals stress adaptation and complexity of shell formation.</title>
        <authorList>
            <person name="Zhang G."/>
            <person name="Fang X."/>
            <person name="Guo X."/>
            <person name="Li L."/>
            <person name="Luo R."/>
            <person name="Xu F."/>
            <person name="Yang P."/>
            <person name="Zhang L."/>
            <person name="Wang X."/>
            <person name="Qi H."/>
            <person name="Xiong Z."/>
            <person name="Que H."/>
            <person name="Xie Y."/>
            <person name="Holland P.W."/>
            <person name="Paps J."/>
            <person name="Zhu Y."/>
            <person name="Wu F."/>
            <person name="Chen Y."/>
            <person name="Wang J."/>
            <person name="Peng C."/>
            <person name="Meng J."/>
            <person name="Yang L."/>
            <person name="Liu J."/>
            <person name="Wen B."/>
            <person name="Zhang N."/>
            <person name="Huang Z."/>
            <person name="Zhu Q."/>
            <person name="Feng Y."/>
            <person name="Mount A."/>
            <person name="Hedgecock D."/>
            <person name="Xu Z."/>
            <person name="Liu Y."/>
            <person name="Domazet-Loso T."/>
            <person name="Du Y."/>
            <person name="Sun X."/>
            <person name="Zhang S."/>
            <person name="Liu B."/>
            <person name="Cheng P."/>
            <person name="Jiang X."/>
            <person name="Li J."/>
            <person name="Fan D."/>
            <person name="Wang W."/>
            <person name="Fu W."/>
            <person name="Wang T."/>
            <person name="Wang B."/>
            <person name="Zhang J."/>
            <person name="Peng Z."/>
            <person name="Li Y."/>
            <person name="Li N."/>
            <person name="Wang J."/>
            <person name="Chen M."/>
            <person name="He Y."/>
            <person name="Tan F."/>
            <person name="Song X."/>
            <person name="Zheng Q."/>
            <person name="Huang R."/>
            <person name="Yang H."/>
            <person name="Du X."/>
            <person name="Chen L."/>
            <person name="Yang M."/>
            <person name="Gaffney P.M."/>
            <person name="Wang S."/>
            <person name="Luo L."/>
            <person name="She Z."/>
            <person name="Ming Y."/>
            <person name="Huang W."/>
            <person name="Zhang S."/>
            <person name="Huang B."/>
            <person name="Zhang Y."/>
            <person name="Qu T."/>
            <person name="Ni P."/>
            <person name="Miao G."/>
            <person name="Wang J."/>
            <person name="Wang Q."/>
            <person name="Steinberg C.E."/>
            <person name="Wang H."/>
            <person name="Li N."/>
            <person name="Qian L."/>
            <person name="Zhang G."/>
            <person name="Li Y."/>
            <person name="Yang H."/>
            <person name="Liu X."/>
            <person name="Wang J."/>
            <person name="Yin Y."/>
            <person name="Wang J."/>
        </authorList>
    </citation>
    <scope>NUCLEOTIDE SEQUENCE [LARGE SCALE GENOMIC DNA]</scope>
    <source>
        <strain evidence="5">05x7-T-G4-1.051#20</strain>
    </source>
</reference>
<dbReference type="Pfam" id="PF00176">
    <property type="entry name" value="SNF2-rel_dom"/>
    <property type="match status" value="1"/>
</dbReference>
<name>K1QRU4_MAGGI</name>
<dbReference type="AlphaFoldDB" id="K1QRU4"/>
<keyword evidence="2" id="KW-0378">Hydrolase</keyword>
<dbReference type="InterPro" id="IPR038718">
    <property type="entry name" value="SNF2-like_sf"/>
</dbReference>
<accession>K1QRU4</accession>
<dbReference type="FunFam" id="3.40.50.10810:FF:000019">
    <property type="entry name" value="DNA excision repair protein ERCC-6-like 2 isoform X1"/>
    <property type="match status" value="1"/>
</dbReference>
<evidence type="ECO:0000256" key="3">
    <source>
        <dbReference type="ARBA" id="ARBA00023242"/>
    </source>
</evidence>
<dbReference type="InterPro" id="IPR000330">
    <property type="entry name" value="SNF2_N"/>
</dbReference>
<evidence type="ECO:0000256" key="2">
    <source>
        <dbReference type="ARBA" id="ARBA00022801"/>
    </source>
</evidence>
<proteinExistence type="predicted"/>
<dbReference type="Gene3D" id="1.20.120.850">
    <property type="entry name" value="SWI2/SNF2 ATPases, N-terminal domain"/>
    <property type="match status" value="1"/>
</dbReference>
<dbReference type="PROSITE" id="PS51192">
    <property type="entry name" value="HELICASE_ATP_BIND_1"/>
    <property type="match status" value="1"/>
</dbReference>